<protein>
    <submittedName>
        <fullName evidence="2">Methyltransferase</fullName>
    </submittedName>
</protein>
<evidence type="ECO:0000313" key="2">
    <source>
        <dbReference type="EMBL" id="GGH63768.1"/>
    </source>
</evidence>
<dbReference type="InterPro" id="IPR013216">
    <property type="entry name" value="Methyltransf_11"/>
</dbReference>
<dbReference type="InterPro" id="IPR029063">
    <property type="entry name" value="SAM-dependent_MTases_sf"/>
</dbReference>
<keyword evidence="2" id="KW-0808">Transferase</keyword>
<reference evidence="2" key="2">
    <citation type="submission" date="2020-09" db="EMBL/GenBank/DDBJ databases">
        <authorList>
            <person name="Sun Q."/>
            <person name="Zhou Y."/>
        </authorList>
    </citation>
    <scope>NUCLEOTIDE SEQUENCE</scope>
    <source>
        <strain evidence="2">CGMCC 1.15290</strain>
    </source>
</reference>
<sequence length="233" mass="26003">MHNSVILLPYGNFAAKQVDLNGDNNKPEFWEAAFTQKQEMWGFEPAHAAVSAAELFAAQGVKNVLIPGIGYGRNASIFTAHGMQVTGIEIAATAIEMARRHYGTGMTVYHGSVTDMPFDNQLYDGIFCYALIHLLDSNERAKLINDCYHQLSENGWMVFTVITKEAPTYGTGTRIGEERYEMFGGVKMYFYDKAAVEAEFGGAGLLEIRDITENYPFYYIVCRKQTTIQSGNN</sequence>
<reference evidence="2" key="1">
    <citation type="journal article" date="2014" name="Int. J. Syst. Evol. Microbiol.">
        <title>Complete genome sequence of Corynebacterium casei LMG S-19264T (=DSM 44701T), isolated from a smear-ripened cheese.</title>
        <authorList>
            <consortium name="US DOE Joint Genome Institute (JGI-PGF)"/>
            <person name="Walter F."/>
            <person name="Albersmeier A."/>
            <person name="Kalinowski J."/>
            <person name="Ruckert C."/>
        </authorList>
    </citation>
    <scope>NUCLEOTIDE SEQUENCE</scope>
    <source>
        <strain evidence="2">CGMCC 1.15290</strain>
    </source>
</reference>
<dbReference type="Gene3D" id="3.40.50.150">
    <property type="entry name" value="Vaccinia Virus protein VP39"/>
    <property type="match status" value="1"/>
</dbReference>
<dbReference type="CDD" id="cd02440">
    <property type="entry name" value="AdoMet_MTases"/>
    <property type="match status" value="1"/>
</dbReference>
<gene>
    <name evidence="2" type="ORF">GCM10011379_15050</name>
</gene>
<accession>A0A917IU87</accession>
<dbReference type="GO" id="GO:0032259">
    <property type="term" value="P:methylation"/>
    <property type="evidence" value="ECO:0007669"/>
    <property type="project" value="UniProtKB-KW"/>
</dbReference>
<dbReference type="Pfam" id="PF08241">
    <property type="entry name" value="Methyltransf_11"/>
    <property type="match status" value="1"/>
</dbReference>
<evidence type="ECO:0000313" key="3">
    <source>
        <dbReference type="Proteomes" id="UP000627292"/>
    </source>
</evidence>
<dbReference type="GO" id="GO:0008757">
    <property type="term" value="F:S-adenosylmethionine-dependent methyltransferase activity"/>
    <property type="evidence" value="ECO:0007669"/>
    <property type="project" value="InterPro"/>
</dbReference>
<keyword evidence="2" id="KW-0489">Methyltransferase</keyword>
<dbReference type="Proteomes" id="UP000627292">
    <property type="component" value="Unassembled WGS sequence"/>
</dbReference>
<proteinExistence type="predicted"/>
<name>A0A917IU87_9BACT</name>
<feature type="domain" description="Methyltransferase type 11" evidence="1">
    <location>
        <begin position="68"/>
        <end position="159"/>
    </location>
</feature>
<dbReference type="PANTHER" id="PTHR43861">
    <property type="entry name" value="TRANS-ACONITATE 2-METHYLTRANSFERASE-RELATED"/>
    <property type="match status" value="1"/>
</dbReference>
<dbReference type="AlphaFoldDB" id="A0A917IU87"/>
<dbReference type="EMBL" id="BMIB01000002">
    <property type="protein sequence ID" value="GGH63768.1"/>
    <property type="molecule type" value="Genomic_DNA"/>
</dbReference>
<comment type="caution">
    <text evidence="2">The sequence shown here is derived from an EMBL/GenBank/DDBJ whole genome shotgun (WGS) entry which is preliminary data.</text>
</comment>
<organism evidence="2 3">
    <name type="scientific">Filimonas zeae</name>
    <dbReference type="NCBI Taxonomy" id="1737353"/>
    <lineage>
        <taxon>Bacteria</taxon>
        <taxon>Pseudomonadati</taxon>
        <taxon>Bacteroidota</taxon>
        <taxon>Chitinophagia</taxon>
        <taxon>Chitinophagales</taxon>
        <taxon>Chitinophagaceae</taxon>
        <taxon>Filimonas</taxon>
    </lineage>
</organism>
<dbReference type="SUPFAM" id="SSF53335">
    <property type="entry name" value="S-adenosyl-L-methionine-dependent methyltransferases"/>
    <property type="match status" value="1"/>
</dbReference>
<evidence type="ECO:0000259" key="1">
    <source>
        <dbReference type="Pfam" id="PF08241"/>
    </source>
</evidence>
<keyword evidence="3" id="KW-1185">Reference proteome</keyword>